<dbReference type="Proteomes" id="UP000092460">
    <property type="component" value="Unassembled WGS sequence"/>
</dbReference>
<evidence type="ECO:0000313" key="1">
    <source>
        <dbReference type="EnsemblMetazoa" id="GPPI034406-PA"/>
    </source>
</evidence>
<keyword evidence="2" id="KW-1185">Reference proteome</keyword>
<organism evidence="1 2">
    <name type="scientific">Glossina palpalis gambiensis</name>
    <dbReference type="NCBI Taxonomy" id="67801"/>
    <lineage>
        <taxon>Eukaryota</taxon>
        <taxon>Metazoa</taxon>
        <taxon>Ecdysozoa</taxon>
        <taxon>Arthropoda</taxon>
        <taxon>Hexapoda</taxon>
        <taxon>Insecta</taxon>
        <taxon>Pterygota</taxon>
        <taxon>Neoptera</taxon>
        <taxon>Endopterygota</taxon>
        <taxon>Diptera</taxon>
        <taxon>Brachycera</taxon>
        <taxon>Muscomorpha</taxon>
        <taxon>Hippoboscoidea</taxon>
        <taxon>Glossinidae</taxon>
        <taxon>Glossina</taxon>
    </lineage>
</organism>
<dbReference type="EMBL" id="JXJN01016649">
    <property type="status" value="NOT_ANNOTATED_CDS"/>
    <property type="molecule type" value="Genomic_DNA"/>
</dbReference>
<protein>
    <submittedName>
        <fullName evidence="1">Uncharacterized protein</fullName>
    </submittedName>
</protein>
<dbReference type="EnsemblMetazoa" id="GPPI034406-RA">
    <property type="protein sequence ID" value="GPPI034406-PA"/>
    <property type="gene ID" value="GPPI034406"/>
</dbReference>
<name>A0A1B0BM38_9MUSC</name>
<dbReference type="VEuPathDB" id="VectorBase:GPPI034406"/>
<sequence length="129" mass="14229">MQVLRYVSVTIAIIVAISTADVIRRNSTTIKRAFLYYTICTTIITTTSFITAPATTTVTIIALQGDVLRDSKLLVASCGSSKDICKTNLKKKLKLGIAALFISLCFNYGWSNEHCTDEWLETNGEQVDI</sequence>
<accession>A0A1B0BM38</accession>
<proteinExistence type="predicted"/>
<dbReference type="AlphaFoldDB" id="A0A1B0BM38"/>
<reference evidence="1" key="2">
    <citation type="submission" date="2020-05" db="UniProtKB">
        <authorList>
            <consortium name="EnsemblMetazoa"/>
        </authorList>
    </citation>
    <scope>IDENTIFICATION</scope>
    <source>
        <strain evidence="1">IAEA</strain>
    </source>
</reference>
<evidence type="ECO:0000313" key="2">
    <source>
        <dbReference type="Proteomes" id="UP000092460"/>
    </source>
</evidence>
<reference evidence="2" key="1">
    <citation type="submission" date="2015-01" db="EMBL/GenBank/DDBJ databases">
        <authorList>
            <person name="Aksoy S."/>
            <person name="Warren W."/>
            <person name="Wilson R.K."/>
        </authorList>
    </citation>
    <scope>NUCLEOTIDE SEQUENCE [LARGE SCALE GENOMIC DNA]</scope>
    <source>
        <strain evidence="2">IAEA</strain>
    </source>
</reference>